<dbReference type="PANTHER" id="PTHR12625">
    <property type="entry name" value="LIPOCALIN-1 INTERACTING MEMBRANE RECEPTOR LIMR"/>
    <property type="match status" value="1"/>
</dbReference>
<dbReference type="Proteomes" id="UP000015102">
    <property type="component" value="Unassembled WGS sequence"/>
</dbReference>
<feature type="transmembrane region" description="Helical" evidence="2">
    <location>
        <begin position="56"/>
        <end position="77"/>
    </location>
</feature>
<evidence type="ECO:0000313" key="4">
    <source>
        <dbReference type="Proteomes" id="UP000015102"/>
    </source>
</evidence>
<name>T1GAC9_MEGSC</name>
<reference evidence="3" key="2">
    <citation type="submission" date="2015-06" db="UniProtKB">
        <authorList>
            <consortium name="EnsemblMetazoa"/>
        </authorList>
    </citation>
    <scope>IDENTIFICATION</scope>
</reference>
<keyword evidence="2" id="KW-0472">Membrane</keyword>
<proteinExistence type="inferred from homology"/>
<dbReference type="EMBL" id="CAQQ02390804">
    <property type="status" value="NOT_ANNOTATED_CDS"/>
    <property type="molecule type" value="Genomic_DNA"/>
</dbReference>
<keyword evidence="2" id="KW-0812">Transmembrane</keyword>
<dbReference type="HOGENOM" id="CLU_1782104_0_0_1"/>
<evidence type="ECO:0000256" key="1">
    <source>
        <dbReference type="ARBA" id="ARBA00010487"/>
    </source>
</evidence>
<dbReference type="GO" id="GO:0005886">
    <property type="term" value="C:plasma membrane"/>
    <property type="evidence" value="ECO:0007669"/>
    <property type="project" value="TreeGrafter"/>
</dbReference>
<dbReference type="InterPro" id="IPR006876">
    <property type="entry name" value="LMBR1-like_membr_prot"/>
</dbReference>
<comment type="similarity">
    <text evidence="1">Belongs to the LIMR family.</text>
</comment>
<keyword evidence="2" id="KW-1133">Transmembrane helix</keyword>
<feature type="transmembrane region" description="Helical" evidence="2">
    <location>
        <begin position="97"/>
        <end position="116"/>
    </location>
</feature>
<feature type="transmembrane region" description="Helical" evidence="2">
    <location>
        <begin position="12"/>
        <end position="36"/>
    </location>
</feature>
<dbReference type="PRINTS" id="PR01692">
    <property type="entry name" value="LIPOCALINIMR"/>
</dbReference>
<dbReference type="GO" id="GO:0007165">
    <property type="term" value="P:signal transduction"/>
    <property type="evidence" value="ECO:0007669"/>
    <property type="project" value="TreeGrafter"/>
</dbReference>
<evidence type="ECO:0000313" key="3">
    <source>
        <dbReference type="EnsemblMetazoa" id="MESCA000184-PA"/>
    </source>
</evidence>
<dbReference type="InterPro" id="IPR008075">
    <property type="entry name" value="LIMR"/>
</dbReference>
<dbReference type="EnsemblMetazoa" id="MESCA000184-RA">
    <property type="protein sequence ID" value="MESCA000184-PA"/>
    <property type="gene ID" value="MESCA000184"/>
</dbReference>
<evidence type="ECO:0000256" key="2">
    <source>
        <dbReference type="SAM" id="Phobius"/>
    </source>
</evidence>
<dbReference type="AlphaFoldDB" id="T1GAC9"/>
<protein>
    <submittedName>
        <fullName evidence="3">Uncharacterized protein</fullName>
    </submittedName>
</protein>
<dbReference type="GO" id="GO:0004888">
    <property type="term" value="F:transmembrane signaling receptor activity"/>
    <property type="evidence" value="ECO:0007669"/>
    <property type="project" value="TreeGrafter"/>
</dbReference>
<dbReference type="STRING" id="36166.T1GAC9"/>
<organism evidence="3 4">
    <name type="scientific">Megaselia scalaris</name>
    <name type="common">Humpbacked fly</name>
    <name type="synonym">Phora scalaris</name>
    <dbReference type="NCBI Taxonomy" id="36166"/>
    <lineage>
        <taxon>Eukaryota</taxon>
        <taxon>Metazoa</taxon>
        <taxon>Ecdysozoa</taxon>
        <taxon>Arthropoda</taxon>
        <taxon>Hexapoda</taxon>
        <taxon>Insecta</taxon>
        <taxon>Pterygota</taxon>
        <taxon>Neoptera</taxon>
        <taxon>Endopterygota</taxon>
        <taxon>Diptera</taxon>
        <taxon>Brachycera</taxon>
        <taxon>Muscomorpha</taxon>
        <taxon>Platypezoidea</taxon>
        <taxon>Phoridae</taxon>
        <taxon>Megaseliini</taxon>
        <taxon>Megaselia</taxon>
    </lineage>
</organism>
<sequence>QFTLGISSLSKLGPFGAGLEVCLIFYLGATSSVGLYTMPFMKYVRPQKRKTSLSQLILNCALVLILSSALPLLSRIIGITNFDLLGDFGAIEWLGNFQIVLMYNLIFGTTTALCLANKFTATVRRELCARLYENYFLITNYMSIIN</sequence>
<dbReference type="Pfam" id="PF04791">
    <property type="entry name" value="LMBR1"/>
    <property type="match status" value="1"/>
</dbReference>
<dbReference type="OMA" id="HLIINCV"/>
<reference evidence="4" key="1">
    <citation type="submission" date="2013-02" db="EMBL/GenBank/DDBJ databases">
        <authorList>
            <person name="Hughes D."/>
        </authorList>
    </citation>
    <scope>NUCLEOTIDE SEQUENCE</scope>
    <source>
        <strain>Durham</strain>
        <strain evidence="4">NC isolate 2 -- Noor lab</strain>
    </source>
</reference>
<accession>T1GAC9</accession>
<dbReference type="PANTHER" id="PTHR12625:SF0">
    <property type="entry name" value="PROTEIN LILIPOD"/>
    <property type="match status" value="1"/>
</dbReference>
<keyword evidence="4" id="KW-1185">Reference proteome</keyword>